<dbReference type="EC" id="3.4.19.12" evidence="2"/>
<evidence type="ECO:0000256" key="5">
    <source>
        <dbReference type="ARBA" id="ARBA00022801"/>
    </source>
</evidence>
<feature type="region of interest" description="Disordered" evidence="7">
    <location>
        <begin position="2004"/>
        <end position="2023"/>
    </location>
</feature>
<feature type="domain" description="DUF3638" evidence="8">
    <location>
        <begin position="2021"/>
        <end position="2244"/>
    </location>
</feature>
<dbReference type="EMBL" id="KQ964255">
    <property type="protein sequence ID" value="KXJ89333.1"/>
    <property type="molecule type" value="Genomic_DNA"/>
</dbReference>
<gene>
    <name evidence="11" type="ORF">Micbo1qcDRAFT_212713</name>
</gene>
<feature type="domain" description="DUF6606" evidence="10">
    <location>
        <begin position="8"/>
        <end position="283"/>
    </location>
</feature>
<feature type="region of interest" description="Disordered" evidence="7">
    <location>
        <begin position="3164"/>
        <end position="3198"/>
    </location>
</feature>
<dbReference type="GO" id="GO:0006508">
    <property type="term" value="P:proteolysis"/>
    <property type="evidence" value="ECO:0007669"/>
    <property type="project" value="UniProtKB-KW"/>
</dbReference>
<dbReference type="Pfam" id="PF12340">
    <property type="entry name" value="DUF3638"/>
    <property type="match status" value="1"/>
</dbReference>
<dbReference type="Pfam" id="PF12359">
    <property type="entry name" value="DUF3645"/>
    <property type="match status" value="1"/>
</dbReference>
<comment type="catalytic activity">
    <reaction evidence="1">
        <text>Thiol-dependent hydrolysis of ester, thioester, amide, peptide and isopeptide bonds formed by the C-terminal Gly of ubiquitin (a 76-residue protein attached to proteins as an intracellular targeting signal).</text>
        <dbReference type="EC" id="3.4.19.12"/>
    </reaction>
</comment>
<evidence type="ECO:0000256" key="4">
    <source>
        <dbReference type="ARBA" id="ARBA00022786"/>
    </source>
</evidence>
<feature type="region of interest" description="Disordered" evidence="7">
    <location>
        <begin position="3078"/>
        <end position="3108"/>
    </location>
</feature>
<feature type="compositionally biased region" description="Polar residues" evidence="7">
    <location>
        <begin position="3085"/>
        <end position="3094"/>
    </location>
</feature>
<dbReference type="InterPro" id="IPR022099">
    <property type="entry name" value="DUF3638"/>
</dbReference>
<evidence type="ECO:0000259" key="9">
    <source>
        <dbReference type="Pfam" id="PF12359"/>
    </source>
</evidence>
<dbReference type="InParanoid" id="A0A136IWQ8"/>
<organism evidence="11 12">
    <name type="scientific">Microdochium bolleyi</name>
    <dbReference type="NCBI Taxonomy" id="196109"/>
    <lineage>
        <taxon>Eukaryota</taxon>
        <taxon>Fungi</taxon>
        <taxon>Dikarya</taxon>
        <taxon>Ascomycota</taxon>
        <taxon>Pezizomycotina</taxon>
        <taxon>Sordariomycetes</taxon>
        <taxon>Xylariomycetidae</taxon>
        <taxon>Xylariales</taxon>
        <taxon>Microdochiaceae</taxon>
        <taxon>Microdochium</taxon>
    </lineage>
</organism>
<keyword evidence="5" id="KW-0378">Hydrolase</keyword>
<dbReference type="Gene3D" id="3.40.50.300">
    <property type="entry name" value="P-loop containing nucleotide triphosphate hydrolases"/>
    <property type="match status" value="1"/>
</dbReference>
<dbReference type="InterPro" id="IPR051346">
    <property type="entry name" value="OTU_Deubiquitinase"/>
</dbReference>
<evidence type="ECO:0000259" key="10">
    <source>
        <dbReference type="Pfam" id="PF20255"/>
    </source>
</evidence>
<dbReference type="Proteomes" id="UP000070501">
    <property type="component" value="Unassembled WGS sequence"/>
</dbReference>
<sequence length="3254" mass="368410">MESTQASVFTHVALPAQLPQRAEKNVVAIESALVDYLLQAVQIMRGDNKDDHVLEAVQRCLRRCKTLNMGGLLERTRLEAVFRELGNGDFLVLRVAAQNAGILLRINDSSDKQWAIFEFFETSPKREDVLQSETGTLSWAFPGSAISIPKATFHDESFISTLSSFLEQASTESAKHFATYITKAGSSVLENRDTVDPSLITALLAAILNANGQRCQATLLKKKVRDDVCWHNAASPWRRLPYWLVLRVALARFLLITSEGKGEPLYGRLQYKMLQCVLHCLVLDDTQQDVSLANQAHLKSKICRRLYKLDRESAQWPDSVRAEYKVLEARLRPIFDRSINAATNRSMEAWQRDIPGMIKYIPTLPKKAEPEHLRLQLNLSRPELLAAQERFQQESRNPRRSRPSHQTRSDAGQIRDIASLHTKILEQEDALQSLCESLHSEADHDSTGCVRLKAKIIKYMDAVGDHLDGNVELKSSFLLTVFEAWVCLDQIVCREIPLLRDFHPGFHPHMLEVLHLPRYSDMVRAREIQHYLQRRKVSARSDRTIFDDPQNGCFAERYFNEYDDGALMALLLAIRSDAETAKKAKEAQWRELSAQFDILTREYEATACVYVDAKHEHWQCPRCQINKRRNRMEIRAFEDPLPANEVLAKTVIFELLPPKTVAAYRDATWAVWGLCVERKEPGSTPRMCLQDYSELRDFGRVCGSVSLASTTKSFLMTHYATASFPVSLDQVIRPNALRLGYYHAPSKTWPGRTAVSAKLGHHCKLSIPPSSPYACLLAKKTFANGATSGGPSSNEIIASQASCPTNLSAQEFITFQTMMSGKTTRWITILVELASPNLNMSSADSVVLLKHLSAQLGPVEPDDPLRAGIVHCIFQDPSFCQALLRQLRRKLADIKSNWREMHLMEIIVSIGLRISTLAAQYRTSCDWAADAHQLVETSREITLTWMRDLRKAGQDIKDVEATKQNQSYTLWASVLCKRTFAAFLEAMGPDFDSDDLAVLIECCATAHDSMPERVQDLPPILQQSLVSDFKLQYKLKRRVEQAFLQFGEDSLLRAVRQLWLSADLLTNFELDQDDRSWITATVHSTSHQSAQSLQYNSLHGVLLIDGEPLTRLAPEPQNEAILTALFGVQNLRKFPSRMPGMSHALELRKGGYTTHIGFSNGRMIIRAEKGKQVMELMPQHCFHRDTIFDLPAELVDDCFHWLDLRTGILEIRPKYRIWWPHDSHWKIDVHGSVCYRTKGKGLRDVLVDPYSPLFARAARLFSFFEYKRYLTVFQPALYALTVDMKRMQLRWAVNDRNALQSRQLSVQIDFNQDIGTWYGFRSALVCRHIDNPDERSVLVPLLALRALQHESHVWVQGIGTHDASVAYISYSVNSVLGRLDCVAEPVLVYKKAEIHALTSGMMADPLTRRTGAEEAMSILSSGLAQPWTPLGTIPAKILHAIARICPKREWYPEDMKVMQTTSWNPDLACHAQREEYPILVGRILERSTRLSTFRLDNPSTLPPIDHGSIELNLRALRRREKHRRHTDTGLKWTEVADSQYQPRDRPRNHGKFARVFEMTSLLRERPSEMPTCSNLAQLLSEALTITGFREPFDKPIITDRLDVSIRADWGPLVKAVRSMDTFRQMFFVGTIAFGNHNERELLRTLVAFCVFEPLRHLTFPDSPVFSNFRPHLSPQFAVFKKLVEQYKVPAPADPELAEFATNKQKKALRLAREAHERQATEDCEYFARHLLGQWPSAPQPCLSLPERTFLLDIPAAYASVLSEWDELYTNRQLSLYLDSVQCILNARSSNRVTVGRLDFHPTDAEYSRCVTHGHGNPVLSGVLAAMGVEILTSVPEVTVVQSVQSDAMVLRPKTKRTTQAPPTQAEEELLAIIETLSNSASLVQHNYAADLRRSLEAFAGSSMQQNSRTNSATTRTLRSLNLRTMKIFEDVLQGTLSPSHHFSSNQVHWLQAGQLWPVVSTITLLEQLRSTRDSKIDGVAKSQIIAFGRSITDLQRALRMEKHEKAGDATRWQEEHRNPGHSKWDPADYPDWLLLEIESDILIRDEQFEVAQAIIAPQSGQSSVLQLNMGQGKTSCIIPMVATVLADTDNLVRVCVPKALLQQTAQLLQTRLGGLVGRRMGHVPFSRRTPTDESTIKQFHRLHVGLQKDRGVMICLPEHQLSFALSTSQRILDDRVPEARLMARVQKWFHAHARDVLDESDHTLAVRTQLIYPSGAQTAVDGHPHRWLVAEQLLALVELQLDELQHRFPRSIEVVRREAGGFPYVFFLRTDVEEELIRRLTIDICRGHRGILPVESLGVADRLAVKEFLSSVHVRQTTLERISGLCPDQAHIRSTILVLRGLLVHRILLMALKKRYGVTYGLHEARDPVAVPFHAKGVPSDTSEFGHVDVSILLTCLAFYHRGLTTNQVREALGSVLKSDDPAAIYDNWCDHEGFPHHLKDWHAINAGDERQIADIHQFVQFKVLVIDFYLNNFVFPRHAKQFKVKLQSSGWDIPLLTADTIKGPQAGFSKTGRHLTTGFSGTNDIKPLLPLTISQDDIPSLLRTNAEVLSYLLQPRSRGYEVMRHRSGKRLTESDFLYMLKTYRYNGIRILIDSGAQILEMTNAELVSKWLRMDGRASAALYFDGDRPFIMSKTGTKMPLSASPYVDNLKEVLVYLDEAHTRGTDLRFDKNAHAALTLGLGQTKDHTVQAAMRLRQLGTTQSVTFFAPVEVDQSIRDLSQKHPGDALNSSDVIKWLVHNTCTLTESLQPLYYAQGMDFCQRMQAAIEHPDFLSDATDRQDYVRVIKQTERQTLQQLYAPQSKTRTKADKSRAALTGVLDDYKKELNQRRRRFQDNGHAVHASALEEVEQEREIEQEVEAVRQVKKPLPCTPFGFAGLHRDVENFARTGRFPAGSDIFIPALAFVSKTFTGRKYKVNPKAGSSKLYVSTEFTRTVKAEVVSTNDNFIRPVQWILYSPEPEVAVAVTPEEAECLIPILRKHRGRKDNDDLPATYLLTYSGPTTRRMRATVGSFKFYSIPALPQSWTPPSWLKIEVGLLAGRLYFDWAEYSEVCSFLGITAQGQGINDDYDDLEGLTNFDSSELDPASSSVDPTSGSEREQIRQRPSELSPKPFSFVKEWLSIRRRGQEFSHSPMGFLCLRKQLHADHVFFEKTDLSVRLQDLRPGTSLGLPQFDGMGDEEAEAAAAGPAPDEIDFGEHDPAAALRDDDVHVKIDYNDEDDLARLADDDDEDDEHVGGNAEERRRRSGRGRGSRRH</sequence>
<evidence type="ECO:0000256" key="7">
    <source>
        <dbReference type="SAM" id="MobiDB-lite"/>
    </source>
</evidence>
<feature type="compositionally biased region" description="Basic and acidic residues" evidence="7">
    <location>
        <begin position="3095"/>
        <end position="3104"/>
    </location>
</feature>
<keyword evidence="12" id="KW-1185">Reference proteome</keyword>
<evidence type="ECO:0000256" key="3">
    <source>
        <dbReference type="ARBA" id="ARBA00022670"/>
    </source>
</evidence>
<dbReference type="Pfam" id="PF20255">
    <property type="entry name" value="DUF6606"/>
    <property type="match status" value="1"/>
</dbReference>
<dbReference type="GO" id="GO:0004843">
    <property type="term" value="F:cysteine-type deubiquitinase activity"/>
    <property type="evidence" value="ECO:0007669"/>
    <property type="project" value="UniProtKB-EC"/>
</dbReference>
<evidence type="ECO:0000313" key="11">
    <source>
        <dbReference type="EMBL" id="KXJ89333.1"/>
    </source>
</evidence>
<name>A0A136IWQ8_9PEZI</name>
<evidence type="ECO:0000259" key="8">
    <source>
        <dbReference type="Pfam" id="PF12340"/>
    </source>
</evidence>
<feature type="region of interest" description="Disordered" evidence="7">
    <location>
        <begin position="391"/>
        <end position="413"/>
    </location>
</feature>
<keyword evidence="3" id="KW-0645">Protease</keyword>
<reference evidence="12" key="1">
    <citation type="submission" date="2016-02" db="EMBL/GenBank/DDBJ databases">
        <title>Draft genome sequence of Microdochium bolleyi, a fungal endophyte of beachgrass.</title>
        <authorList>
            <consortium name="DOE Joint Genome Institute"/>
            <person name="David A.S."/>
            <person name="May G."/>
            <person name="Haridas S."/>
            <person name="Lim J."/>
            <person name="Wang M."/>
            <person name="Labutti K."/>
            <person name="Lipzen A."/>
            <person name="Barry K."/>
            <person name="Grigoriev I.V."/>
        </authorList>
    </citation>
    <scope>NUCLEOTIDE SEQUENCE [LARGE SCALE GENOMIC DNA]</scope>
    <source>
        <strain evidence="12">J235TASD1</strain>
    </source>
</reference>
<dbReference type="InterPro" id="IPR027417">
    <property type="entry name" value="P-loop_NTPase"/>
</dbReference>
<accession>A0A136IWQ8</accession>
<protein>
    <recommendedName>
        <fullName evidence="2">ubiquitinyl hydrolase 1</fullName>
        <ecNumber evidence="2">3.4.19.12</ecNumber>
    </recommendedName>
</protein>
<evidence type="ECO:0000256" key="6">
    <source>
        <dbReference type="ARBA" id="ARBA00022807"/>
    </source>
</evidence>
<evidence type="ECO:0000313" key="12">
    <source>
        <dbReference type="Proteomes" id="UP000070501"/>
    </source>
</evidence>
<dbReference type="PANTHER" id="PTHR13367">
    <property type="entry name" value="UBIQUITIN THIOESTERASE"/>
    <property type="match status" value="1"/>
</dbReference>
<keyword evidence="6" id="KW-0788">Thiol protease</keyword>
<dbReference type="STRING" id="196109.A0A136IWQ8"/>
<feature type="compositionally biased region" description="Basic residues" evidence="7">
    <location>
        <begin position="3243"/>
        <end position="3254"/>
    </location>
</feature>
<proteinExistence type="predicted"/>
<evidence type="ECO:0000256" key="2">
    <source>
        <dbReference type="ARBA" id="ARBA00012759"/>
    </source>
</evidence>
<feature type="region of interest" description="Disordered" evidence="7">
    <location>
        <begin position="3221"/>
        <end position="3254"/>
    </location>
</feature>
<dbReference type="OrthoDB" id="3182339at2759"/>
<feature type="domain" description="DUF3645" evidence="9">
    <location>
        <begin position="2363"/>
        <end position="2395"/>
    </location>
</feature>
<dbReference type="SUPFAM" id="SSF52540">
    <property type="entry name" value="P-loop containing nucleoside triphosphate hydrolases"/>
    <property type="match status" value="1"/>
</dbReference>
<dbReference type="InterPro" id="IPR022105">
    <property type="entry name" value="DUF3645"/>
</dbReference>
<keyword evidence="4" id="KW-0833">Ubl conjugation pathway</keyword>
<dbReference type="InterPro" id="IPR046541">
    <property type="entry name" value="DUF6606"/>
</dbReference>
<evidence type="ECO:0000256" key="1">
    <source>
        <dbReference type="ARBA" id="ARBA00000707"/>
    </source>
</evidence>
<dbReference type="PANTHER" id="PTHR13367:SF32">
    <property type="entry name" value="DUF6606 DOMAIN-CONTAINING PROTEIN"/>
    <property type="match status" value="1"/>
</dbReference>